<organism evidence="3 4">
    <name type="scientific">Tissierella simiarum</name>
    <dbReference type="NCBI Taxonomy" id="2841534"/>
    <lineage>
        <taxon>Bacteria</taxon>
        <taxon>Bacillati</taxon>
        <taxon>Bacillota</taxon>
        <taxon>Tissierellia</taxon>
        <taxon>Tissierellales</taxon>
        <taxon>Tissierellaceae</taxon>
        <taxon>Tissierella</taxon>
    </lineage>
</organism>
<keyword evidence="1" id="KW-0324">Glycolysis</keyword>
<reference evidence="3 4" key="1">
    <citation type="submission" date="2021-06" db="EMBL/GenBank/DDBJ databases">
        <authorList>
            <person name="Sun Q."/>
            <person name="Li D."/>
        </authorList>
    </citation>
    <scope>NUCLEOTIDE SEQUENCE [LARGE SCALE GENOMIC DNA]</scope>
    <source>
        <strain evidence="3 4">MSJ-40</strain>
    </source>
</reference>
<gene>
    <name evidence="3" type="ORF">KQI42_06220</name>
</gene>
<dbReference type="PIRSF" id="PIRSF000709">
    <property type="entry name" value="6PFK_2-Ptase"/>
    <property type="match status" value="1"/>
</dbReference>
<sequence length="204" mass="23675">MIKLYLIRHGQSEWNELKKIQGQKNTLLTQKGKKQASLLGKRLIDENIDIIYSSDLVRAFETANIIGEVIDKDVIPIKDLREINFGPWEGLTTGELHKQFKEEHLIWMKEPHNLKMQGLETLEELRERAMKCIEPILLENNDKNIAIVSHSATLKTLILGLLDMDLSFYNKISLNNVSLSIIECRDYNRVLTLFNDTCHLKELY</sequence>
<dbReference type="PANTHER" id="PTHR48100:SF1">
    <property type="entry name" value="HISTIDINE PHOSPHATASE FAMILY PROTEIN-RELATED"/>
    <property type="match status" value="1"/>
</dbReference>
<keyword evidence="4" id="KW-1185">Reference proteome</keyword>
<dbReference type="Pfam" id="PF00300">
    <property type="entry name" value="His_Phos_1"/>
    <property type="match status" value="1"/>
</dbReference>
<dbReference type="SMART" id="SM00855">
    <property type="entry name" value="PGAM"/>
    <property type="match status" value="1"/>
</dbReference>
<dbReference type="RefSeq" id="WP_216517858.1">
    <property type="nucleotide sequence ID" value="NZ_JAHLPM010000004.1"/>
</dbReference>
<keyword evidence="2" id="KW-0413">Isomerase</keyword>
<proteinExistence type="predicted"/>
<dbReference type="InterPro" id="IPR013078">
    <property type="entry name" value="His_Pase_superF_clade-1"/>
</dbReference>
<dbReference type="PROSITE" id="PS00175">
    <property type="entry name" value="PG_MUTASE"/>
    <property type="match status" value="1"/>
</dbReference>
<dbReference type="InterPro" id="IPR001345">
    <property type="entry name" value="PG/BPGM_mutase_AS"/>
</dbReference>
<evidence type="ECO:0000313" key="3">
    <source>
        <dbReference type="EMBL" id="MBU5437593.1"/>
    </source>
</evidence>
<dbReference type="CDD" id="cd07067">
    <property type="entry name" value="HP_PGM_like"/>
    <property type="match status" value="1"/>
</dbReference>
<evidence type="ECO:0000256" key="1">
    <source>
        <dbReference type="ARBA" id="ARBA00023152"/>
    </source>
</evidence>
<evidence type="ECO:0000256" key="2">
    <source>
        <dbReference type="ARBA" id="ARBA00023235"/>
    </source>
</evidence>
<accession>A0ABS6E3W8</accession>
<dbReference type="EMBL" id="JAHLPM010000004">
    <property type="protein sequence ID" value="MBU5437593.1"/>
    <property type="molecule type" value="Genomic_DNA"/>
</dbReference>
<dbReference type="InterPro" id="IPR050275">
    <property type="entry name" value="PGM_Phosphatase"/>
</dbReference>
<name>A0ABS6E3W8_9FIRM</name>
<protein>
    <submittedName>
        <fullName evidence="3">Histidine phosphatase family protein</fullName>
    </submittedName>
</protein>
<evidence type="ECO:0000313" key="4">
    <source>
        <dbReference type="Proteomes" id="UP000749471"/>
    </source>
</evidence>
<dbReference type="PANTHER" id="PTHR48100">
    <property type="entry name" value="BROAD-SPECIFICITY PHOSPHATASE YOR283W-RELATED"/>
    <property type="match status" value="1"/>
</dbReference>
<comment type="caution">
    <text evidence="3">The sequence shown here is derived from an EMBL/GenBank/DDBJ whole genome shotgun (WGS) entry which is preliminary data.</text>
</comment>
<dbReference type="Proteomes" id="UP000749471">
    <property type="component" value="Unassembled WGS sequence"/>
</dbReference>